<organism evidence="3 4">
    <name type="scientific">Blautia argi</name>
    <dbReference type="NCBI Taxonomy" id="1912897"/>
    <lineage>
        <taxon>Bacteria</taxon>
        <taxon>Bacillati</taxon>
        <taxon>Bacillota</taxon>
        <taxon>Clostridia</taxon>
        <taxon>Lachnospirales</taxon>
        <taxon>Lachnospiraceae</taxon>
        <taxon>Blautia</taxon>
    </lineage>
</organism>
<name>A0A2Z4U992_9FIRM</name>
<accession>A0A2Z4U992</accession>
<dbReference type="OrthoDB" id="9790710at2"/>
<evidence type="ECO:0000313" key="4">
    <source>
        <dbReference type="Proteomes" id="UP000250003"/>
    </source>
</evidence>
<dbReference type="KEGG" id="blau:DQQ01_04820"/>
<keyword evidence="2" id="KW-0472">Membrane</keyword>
<keyword evidence="4" id="KW-1185">Reference proteome</keyword>
<dbReference type="EMBL" id="CP030280">
    <property type="protein sequence ID" value="AWY97583.1"/>
    <property type="molecule type" value="Genomic_DNA"/>
</dbReference>
<evidence type="ECO:0000256" key="1">
    <source>
        <dbReference type="ARBA" id="ARBA00022679"/>
    </source>
</evidence>
<dbReference type="GO" id="GO:0009103">
    <property type="term" value="P:lipopolysaccharide biosynthetic process"/>
    <property type="evidence" value="ECO:0007669"/>
    <property type="project" value="TreeGrafter"/>
</dbReference>
<proteinExistence type="predicted"/>
<dbReference type="PANTHER" id="PTHR46401">
    <property type="entry name" value="GLYCOSYLTRANSFERASE WBBK-RELATED"/>
    <property type="match status" value="1"/>
</dbReference>
<feature type="transmembrane region" description="Helical" evidence="2">
    <location>
        <begin position="80"/>
        <end position="98"/>
    </location>
</feature>
<dbReference type="AlphaFoldDB" id="A0A2Z4U992"/>
<dbReference type="SUPFAM" id="SSF53756">
    <property type="entry name" value="UDP-Glycosyltransferase/glycogen phosphorylase"/>
    <property type="match status" value="1"/>
</dbReference>
<gene>
    <name evidence="3" type="ORF">DQQ01_04820</name>
</gene>
<dbReference type="PANTHER" id="PTHR46401:SF2">
    <property type="entry name" value="GLYCOSYLTRANSFERASE WBBK-RELATED"/>
    <property type="match status" value="1"/>
</dbReference>
<protein>
    <submittedName>
        <fullName evidence="3">Group 1 glycosyl transferase</fullName>
    </submittedName>
</protein>
<keyword evidence="1 3" id="KW-0808">Transferase</keyword>
<dbReference type="Gene3D" id="3.40.50.2000">
    <property type="entry name" value="Glycogen Phosphorylase B"/>
    <property type="match status" value="1"/>
</dbReference>
<dbReference type="GO" id="GO:0016757">
    <property type="term" value="F:glycosyltransferase activity"/>
    <property type="evidence" value="ECO:0007669"/>
    <property type="project" value="TreeGrafter"/>
</dbReference>
<evidence type="ECO:0000313" key="3">
    <source>
        <dbReference type="EMBL" id="AWY97583.1"/>
    </source>
</evidence>
<reference evidence="4" key="1">
    <citation type="submission" date="2018-06" db="EMBL/GenBank/DDBJ databases">
        <title>Description of Blautia argi sp. nov., a new anaerobic isolated from dog feces.</title>
        <authorList>
            <person name="Chang Y.-H."/>
            <person name="Paek J."/>
            <person name="Shin Y."/>
        </authorList>
    </citation>
    <scope>NUCLEOTIDE SEQUENCE [LARGE SCALE GENOMIC DNA]</scope>
    <source>
        <strain evidence="4">KCTC 15426</strain>
    </source>
</reference>
<evidence type="ECO:0000256" key="2">
    <source>
        <dbReference type="SAM" id="Phobius"/>
    </source>
</evidence>
<keyword evidence="2" id="KW-1133">Transmembrane helix</keyword>
<dbReference type="Proteomes" id="UP000250003">
    <property type="component" value="Chromosome"/>
</dbReference>
<keyword evidence="2" id="KW-0812">Transmembrane</keyword>
<sequence>MIKRKRCLMRNEADLNNYLKGKKVLYIATKNLDYIRVNQEIEIIKNKASYTNVIASQNKKYFKRIVDVAKELLKVQSKEYDIIFVGFMAQMIFLLFPWKFRKNIVITDFFISIYDTLVFDRKKIKKDSILAKFCKMIDIYTVKKSDYLVADTKTHASYFAEEFNANEKNIFVCYLKADKNIYYPRLVEKPEEYKDKYVVLYFGSILPVQGVDVVMEAIQYLNKEKSIQFIIIGPTNKNFSRVELDTVTYIEWLSQETLSEYIAFSDLCLAGHFSATVNKANRTIPGKAYIYQAMKKEMILGTSEANKELFDETYSFVSRGDSKELARCIREHYKKWKLG</sequence>